<feature type="transmembrane region" description="Helical" evidence="2">
    <location>
        <begin position="44"/>
        <end position="62"/>
    </location>
</feature>
<evidence type="ECO:0000256" key="2">
    <source>
        <dbReference type="SAM" id="Phobius"/>
    </source>
</evidence>
<keyword evidence="4" id="KW-1185">Reference proteome</keyword>
<keyword evidence="2" id="KW-0812">Transmembrane</keyword>
<proteinExistence type="predicted"/>
<evidence type="ECO:0000313" key="4">
    <source>
        <dbReference type="Proteomes" id="UP000292564"/>
    </source>
</evidence>
<sequence>MLGDRGSGPSDNPLTTSDDLGRVTQPPPLESDVNRSVTPKRRGWLVLVAVATTAILAAGHWGSPLTAHHCRHQHAHPGRYR</sequence>
<dbReference type="EMBL" id="SHKY01000001">
    <property type="protein sequence ID" value="RZU50846.1"/>
    <property type="molecule type" value="Genomic_DNA"/>
</dbReference>
<reference evidence="3 4" key="1">
    <citation type="submission" date="2019-02" db="EMBL/GenBank/DDBJ databases">
        <title>Sequencing the genomes of 1000 actinobacteria strains.</title>
        <authorList>
            <person name="Klenk H.-P."/>
        </authorList>
    </citation>
    <scope>NUCLEOTIDE SEQUENCE [LARGE SCALE GENOMIC DNA]</scope>
    <source>
        <strain evidence="3 4">DSM 45162</strain>
    </source>
</reference>
<feature type="region of interest" description="Disordered" evidence="1">
    <location>
        <begin position="1"/>
        <end position="37"/>
    </location>
</feature>
<feature type="compositionally biased region" description="Polar residues" evidence="1">
    <location>
        <begin position="9"/>
        <end position="18"/>
    </location>
</feature>
<accession>A0A4V6MG44</accession>
<keyword evidence="2" id="KW-0472">Membrane</keyword>
<keyword evidence="2" id="KW-1133">Transmembrane helix</keyword>
<feature type="region of interest" description="Disordered" evidence="1">
    <location>
        <begin position="62"/>
        <end position="81"/>
    </location>
</feature>
<dbReference type="RefSeq" id="WP_130509715.1">
    <property type="nucleotide sequence ID" value="NZ_SHKY01000001.1"/>
</dbReference>
<organism evidence="3 4">
    <name type="scientific">Krasilnikovia cinnamomea</name>
    <dbReference type="NCBI Taxonomy" id="349313"/>
    <lineage>
        <taxon>Bacteria</taxon>
        <taxon>Bacillati</taxon>
        <taxon>Actinomycetota</taxon>
        <taxon>Actinomycetes</taxon>
        <taxon>Micromonosporales</taxon>
        <taxon>Micromonosporaceae</taxon>
        <taxon>Krasilnikovia</taxon>
    </lineage>
</organism>
<comment type="caution">
    <text evidence="3">The sequence shown here is derived from an EMBL/GenBank/DDBJ whole genome shotgun (WGS) entry which is preliminary data.</text>
</comment>
<feature type="compositionally biased region" description="Basic residues" evidence="1">
    <location>
        <begin position="68"/>
        <end position="81"/>
    </location>
</feature>
<name>A0A4V6MG44_9ACTN</name>
<dbReference type="AlphaFoldDB" id="A0A4V6MG44"/>
<evidence type="ECO:0000313" key="3">
    <source>
        <dbReference type="EMBL" id="RZU50846.1"/>
    </source>
</evidence>
<evidence type="ECO:0000256" key="1">
    <source>
        <dbReference type="SAM" id="MobiDB-lite"/>
    </source>
</evidence>
<protein>
    <submittedName>
        <fullName evidence="3">Uncharacterized protein</fullName>
    </submittedName>
</protein>
<gene>
    <name evidence="3" type="ORF">EV385_2638</name>
</gene>
<dbReference type="Proteomes" id="UP000292564">
    <property type="component" value="Unassembled WGS sequence"/>
</dbReference>